<protein>
    <submittedName>
        <fullName evidence="1">Uncharacterized protein</fullName>
    </submittedName>
</protein>
<dbReference type="Proteomes" id="UP001215461">
    <property type="component" value="Unassembled WGS sequence"/>
</dbReference>
<dbReference type="EMBL" id="JAANXN010000007">
    <property type="protein sequence ID" value="MDF8371294.1"/>
    <property type="molecule type" value="Genomic_DNA"/>
</dbReference>
<evidence type="ECO:0000313" key="1">
    <source>
        <dbReference type="EMBL" id="MDF8371294.1"/>
    </source>
</evidence>
<sequence>MITIELAQAINEDRKRVFGSYAFAPDMVAHVLRIRAELEQAVNADMRGIS</sequence>
<comment type="caution">
    <text evidence="1">The sequence shown here is derived from an EMBL/GenBank/DDBJ whole genome shotgun (WGS) entry which is preliminary data.</text>
</comment>
<organism evidence="1 2">
    <name type="scientific">Weissella paramesenteroides</name>
    <name type="common">Leuconostoc paramesenteroides</name>
    <dbReference type="NCBI Taxonomy" id="1249"/>
    <lineage>
        <taxon>Bacteria</taxon>
        <taxon>Bacillati</taxon>
        <taxon>Bacillota</taxon>
        <taxon>Bacilli</taxon>
        <taxon>Lactobacillales</taxon>
        <taxon>Lactobacillaceae</taxon>
        <taxon>Weissella</taxon>
    </lineage>
</organism>
<reference evidence="1 2" key="1">
    <citation type="submission" date="2020-03" db="EMBL/GenBank/DDBJ databases">
        <title>Comparative genomics of Weissella paramesenteroides.</title>
        <authorList>
            <person name="Kant R."/>
            <person name="Takala T."/>
            <person name="Saris P."/>
        </authorList>
    </citation>
    <scope>NUCLEOTIDE SEQUENCE [LARGE SCALE GENOMIC DNA]</scope>
    <source>
        <strain evidence="1 2">SJ27-4</strain>
    </source>
</reference>
<dbReference type="AlphaFoldDB" id="A0ABD4XJ16"/>
<proteinExistence type="predicted"/>
<accession>A0ABD4XJ16</accession>
<evidence type="ECO:0000313" key="2">
    <source>
        <dbReference type="Proteomes" id="UP001215461"/>
    </source>
</evidence>
<dbReference type="RefSeq" id="WP_166434914.1">
    <property type="nucleotide sequence ID" value="NZ_JAANXN010000007.1"/>
</dbReference>
<gene>
    <name evidence="1" type="ORF">G9403_06505</name>
</gene>
<name>A0ABD4XJ16_WEIPA</name>